<dbReference type="GO" id="GO:0030288">
    <property type="term" value="C:outer membrane-bounded periplasmic space"/>
    <property type="evidence" value="ECO:0007669"/>
    <property type="project" value="UniProtKB-ARBA"/>
</dbReference>
<dbReference type="GO" id="GO:1904680">
    <property type="term" value="F:peptide transmembrane transporter activity"/>
    <property type="evidence" value="ECO:0007669"/>
    <property type="project" value="TreeGrafter"/>
</dbReference>
<dbReference type="CDD" id="cd08498">
    <property type="entry name" value="PBP2_NikA_DppA_OppA_like_2"/>
    <property type="match status" value="1"/>
</dbReference>
<dbReference type="EMBL" id="CP053073">
    <property type="protein sequence ID" value="QJR14639.1"/>
    <property type="molecule type" value="Genomic_DNA"/>
</dbReference>
<evidence type="ECO:0000313" key="7">
    <source>
        <dbReference type="Proteomes" id="UP000503096"/>
    </source>
</evidence>
<feature type="domain" description="Solute-binding protein family 5" evidence="5">
    <location>
        <begin position="66"/>
        <end position="443"/>
    </location>
</feature>
<dbReference type="InterPro" id="IPR000914">
    <property type="entry name" value="SBP_5_dom"/>
</dbReference>
<gene>
    <name evidence="6" type="primary">hbpA_3</name>
    <name evidence="6" type="ORF">DSM104440_01446</name>
</gene>
<proteinExistence type="inferred from homology"/>
<comment type="similarity">
    <text evidence="1">Belongs to the bacterial solute-binding protein 5 family.</text>
</comment>
<dbReference type="GO" id="GO:0043190">
    <property type="term" value="C:ATP-binding cassette (ABC) transporter complex"/>
    <property type="evidence" value="ECO:0007669"/>
    <property type="project" value="InterPro"/>
</dbReference>
<dbReference type="FunCoup" id="A0A6M4H4R7">
    <property type="interactions" value="248"/>
</dbReference>
<keyword evidence="3 4" id="KW-0732">Signal</keyword>
<feature type="chain" id="PRO_5026662971" evidence="4">
    <location>
        <begin position="21"/>
        <end position="526"/>
    </location>
</feature>
<dbReference type="RefSeq" id="WP_171161368.1">
    <property type="nucleotide sequence ID" value="NZ_CP053073.1"/>
</dbReference>
<dbReference type="Gene3D" id="3.90.76.10">
    <property type="entry name" value="Dipeptide-binding Protein, Domain 1"/>
    <property type="match status" value="1"/>
</dbReference>
<dbReference type="Pfam" id="PF00496">
    <property type="entry name" value="SBP_bac_5"/>
    <property type="match status" value="1"/>
</dbReference>
<reference evidence="6 7" key="1">
    <citation type="submission" date="2020-04" db="EMBL/GenBank/DDBJ databases">
        <title>Usitatibacter rugosus gen. nov., sp. nov. and Usitatibacter palustris sp. nov., novel members of Usitatibacteraceae fam. nov. within the order Nitrosomonadales isolated from soil.</title>
        <authorList>
            <person name="Huber K.J."/>
            <person name="Neumann-Schaal M."/>
            <person name="Geppert A."/>
            <person name="Luckner M."/>
            <person name="Wanner G."/>
            <person name="Overmann J."/>
        </authorList>
    </citation>
    <scope>NUCLEOTIDE SEQUENCE [LARGE SCALE GENOMIC DNA]</scope>
    <source>
        <strain evidence="6 7">Swamp67</strain>
    </source>
</reference>
<organism evidence="6 7">
    <name type="scientific">Usitatibacter palustris</name>
    <dbReference type="NCBI Taxonomy" id="2732487"/>
    <lineage>
        <taxon>Bacteria</taxon>
        <taxon>Pseudomonadati</taxon>
        <taxon>Pseudomonadota</taxon>
        <taxon>Betaproteobacteria</taxon>
        <taxon>Nitrosomonadales</taxon>
        <taxon>Usitatibacteraceae</taxon>
        <taxon>Usitatibacter</taxon>
    </lineage>
</organism>
<dbReference type="PANTHER" id="PTHR30290:SF9">
    <property type="entry name" value="OLIGOPEPTIDE-BINDING PROTEIN APPA"/>
    <property type="match status" value="1"/>
</dbReference>
<protein>
    <submittedName>
        <fullName evidence="6">Heme-binding protein A</fullName>
    </submittedName>
</protein>
<dbReference type="Gene3D" id="3.10.105.10">
    <property type="entry name" value="Dipeptide-binding Protein, Domain 3"/>
    <property type="match status" value="1"/>
</dbReference>
<dbReference type="KEGG" id="upl:DSM104440_01446"/>
<keyword evidence="2" id="KW-0813">Transport</keyword>
<dbReference type="SUPFAM" id="SSF53850">
    <property type="entry name" value="Periplasmic binding protein-like II"/>
    <property type="match status" value="1"/>
</dbReference>
<dbReference type="Proteomes" id="UP000503096">
    <property type="component" value="Chromosome"/>
</dbReference>
<sequence length="526" mass="58932">MFARILLVFVALAAPQAVLAQKTFKWSSSGDITTQDPHAQDESFTKSFNAMVYERLIMPGKDMNATAWLATSWKVISPTTRVLTLRKDVKFTDGTPMTADDVVFSFERAAKSQQFRTYAIPAGKPRKIDAYTVEFTTDKPNPVGLIAIGEIPIMSKAWSEKNNSAEPQNYAAKEVTHASRNAMGTGPFKLVTYETGVKTVLEKNKDWWGIKDGRMEGNIDVIEYRPIGNAATRLAALKSGELDFVLDPPVQDVFALKTDPAFKVWEGDETRVITFTFDQARDELLFSDVKGKNPFKDRRVRQALYQAIDVNAIRTQIMRGLSTPTAIATPNPKGEGIPASYEKRLPYDVEAAKKLLAEAGYPKGFGFTLHCPNDRYVNDDKICLAAAAMWAKIGLDVKVDAMPKAQYFQRTPKKEFSACMQGWGDNNRDAIFTFKPLFHSLNDKGYGDTNYGNFSNAELDALIDAIDVEMDPAKRQQQINKAIEVLQREVLVIPIHRQVIPWVSRSNISLVHRSDNKFAPIWVKIN</sequence>
<evidence type="ECO:0000256" key="3">
    <source>
        <dbReference type="ARBA" id="ARBA00022729"/>
    </source>
</evidence>
<evidence type="ECO:0000256" key="1">
    <source>
        <dbReference type="ARBA" id="ARBA00005695"/>
    </source>
</evidence>
<dbReference type="GO" id="GO:0015833">
    <property type="term" value="P:peptide transport"/>
    <property type="evidence" value="ECO:0007669"/>
    <property type="project" value="TreeGrafter"/>
</dbReference>
<dbReference type="InterPro" id="IPR039424">
    <property type="entry name" value="SBP_5"/>
</dbReference>
<evidence type="ECO:0000259" key="5">
    <source>
        <dbReference type="Pfam" id="PF00496"/>
    </source>
</evidence>
<name>A0A6M4H4R7_9PROT</name>
<keyword evidence="7" id="KW-1185">Reference proteome</keyword>
<dbReference type="PANTHER" id="PTHR30290">
    <property type="entry name" value="PERIPLASMIC BINDING COMPONENT OF ABC TRANSPORTER"/>
    <property type="match status" value="1"/>
</dbReference>
<evidence type="ECO:0000256" key="2">
    <source>
        <dbReference type="ARBA" id="ARBA00022448"/>
    </source>
</evidence>
<dbReference type="AlphaFoldDB" id="A0A6M4H4R7"/>
<dbReference type="PIRSF" id="PIRSF002741">
    <property type="entry name" value="MppA"/>
    <property type="match status" value="1"/>
</dbReference>
<accession>A0A6M4H4R7</accession>
<dbReference type="InterPro" id="IPR030678">
    <property type="entry name" value="Peptide/Ni-bd"/>
</dbReference>
<evidence type="ECO:0000256" key="4">
    <source>
        <dbReference type="SAM" id="SignalP"/>
    </source>
</evidence>
<dbReference type="Gene3D" id="3.40.190.10">
    <property type="entry name" value="Periplasmic binding protein-like II"/>
    <property type="match status" value="1"/>
</dbReference>
<evidence type="ECO:0000313" key="6">
    <source>
        <dbReference type="EMBL" id="QJR14639.1"/>
    </source>
</evidence>
<dbReference type="InParanoid" id="A0A6M4H4R7"/>
<feature type="signal peptide" evidence="4">
    <location>
        <begin position="1"/>
        <end position="20"/>
    </location>
</feature>